<dbReference type="GO" id="GO:0005737">
    <property type="term" value="C:cytoplasm"/>
    <property type="evidence" value="ECO:0007669"/>
    <property type="project" value="UniProtKB-SubCell"/>
</dbReference>
<dbReference type="GO" id="GO:0030091">
    <property type="term" value="P:protein repair"/>
    <property type="evidence" value="ECO:0007669"/>
    <property type="project" value="UniProtKB-UniRule"/>
</dbReference>
<evidence type="ECO:0000256" key="7">
    <source>
        <dbReference type="HAMAP-Rule" id="MF_00090"/>
    </source>
</evidence>
<comment type="catalytic activity">
    <reaction evidence="7">
        <text>[protein]-L-isoaspartate + S-adenosyl-L-methionine = [protein]-L-isoaspartate alpha-methyl ester + S-adenosyl-L-homocysteine</text>
        <dbReference type="Rhea" id="RHEA:12705"/>
        <dbReference type="Rhea" id="RHEA-COMP:12143"/>
        <dbReference type="Rhea" id="RHEA-COMP:12144"/>
        <dbReference type="ChEBI" id="CHEBI:57856"/>
        <dbReference type="ChEBI" id="CHEBI:59789"/>
        <dbReference type="ChEBI" id="CHEBI:90596"/>
        <dbReference type="ChEBI" id="CHEBI:90598"/>
        <dbReference type="EC" id="2.1.1.77"/>
    </reaction>
</comment>
<comment type="caution">
    <text evidence="8">The sequence shown here is derived from an EMBL/GenBank/DDBJ whole genome shotgun (WGS) entry which is preliminary data.</text>
</comment>
<dbReference type="PROSITE" id="PS01279">
    <property type="entry name" value="PCMT"/>
    <property type="match status" value="1"/>
</dbReference>
<keyword evidence="6 7" id="KW-0949">S-adenosyl-L-methionine</keyword>
<dbReference type="HAMAP" id="MF_00090">
    <property type="entry name" value="PIMT"/>
    <property type="match status" value="1"/>
</dbReference>
<evidence type="ECO:0000256" key="4">
    <source>
        <dbReference type="ARBA" id="ARBA00022603"/>
    </source>
</evidence>
<keyword evidence="5 7" id="KW-0808">Transferase</keyword>
<evidence type="ECO:0000256" key="3">
    <source>
        <dbReference type="ARBA" id="ARBA00022490"/>
    </source>
</evidence>
<comment type="similarity">
    <text evidence="2 7">Belongs to the methyltransferase superfamily. L-isoaspartyl/D-aspartyl protein methyltransferase family.</text>
</comment>
<comment type="subcellular location">
    <subcellularLocation>
        <location evidence="1 7">Cytoplasm</location>
    </subcellularLocation>
</comment>
<dbReference type="InterPro" id="IPR029063">
    <property type="entry name" value="SAM-dependent_MTases_sf"/>
</dbReference>
<dbReference type="Gene3D" id="3.40.1660.10">
    <property type="entry name" value="EreA-like (biosynthetic domain)"/>
    <property type="match status" value="1"/>
</dbReference>
<dbReference type="NCBIfam" id="NF001453">
    <property type="entry name" value="PRK00312.1"/>
    <property type="match status" value="1"/>
</dbReference>
<keyword evidence="3 7" id="KW-0963">Cytoplasm</keyword>
<keyword evidence="9" id="KW-1185">Reference proteome</keyword>
<dbReference type="Gene3D" id="3.30.1870.10">
    <property type="entry name" value="EreA-like, domain 2"/>
    <property type="match status" value="1"/>
</dbReference>
<dbReference type="PANTHER" id="PTHR31299:SF0">
    <property type="entry name" value="ESTERASE, PUTATIVE (AFU_ORTHOLOGUE AFUA_1G05850)-RELATED"/>
    <property type="match status" value="1"/>
</dbReference>
<evidence type="ECO:0000313" key="9">
    <source>
        <dbReference type="Proteomes" id="UP000286576"/>
    </source>
</evidence>
<name>A0A418NQL6_9SPHN</name>
<dbReference type="OrthoDB" id="9810066at2"/>
<evidence type="ECO:0000313" key="8">
    <source>
        <dbReference type="EMBL" id="RIV84624.1"/>
    </source>
</evidence>
<dbReference type="EC" id="2.1.1.77" evidence="7"/>
<dbReference type="EMBL" id="QXFL01000006">
    <property type="protein sequence ID" value="RIV84624.1"/>
    <property type="molecule type" value="Genomic_DNA"/>
</dbReference>
<dbReference type="SUPFAM" id="SSF159501">
    <property type="entry name" value="EreA/ChaN-like"/>
    <property type="match status" value="1"/>
</dbReference>
<reference evidence="8 9" key="1">
    <citation type="submission" date="2018-08" db="EMBL/GenBank/DDBJ databases">
        <title>Erythrobacter zhengii sp.nov., a bacterium isolated from deep-sea sediment.</title>
        <authorList>
            <person name="Fang C."/>
            <person name="Wu Y.-H."/>
            <person name="Sun C."/>
            <person name="Wang H."/>
            <person name="Cheng H."/>
            <person name="Meng F.-X."/>
            <person name="Wang C.-S."/>
            <person name="Xu X.-W."/>
        </authorList>
    </citation>
    <scope>NUCLEOTIDE SEQUENCE [LARGE SCALE GENOMIC DNA]</scope>
    <source>
        <strain evidence="8 9">V18</strain>
    </source>
</reference>
<organism evidence="8 9">
    <name type="scientific">Aurantiacibacter zhengii</name>
    <dbReference type="NCBI Taxonomy" id="2307003"/>
    <lineage>
        <taxon>Bacteria</taxon>
        <taxon>Pseudomonadati</taxon>
        <taxon>Pseudomonadota</taxon>
        <taxon>Alphaproteobacteria</taxon>
        <taxon>Sphingomonadales</taxon>
        <taxon>Erythrobacteraceae</taxon>
        <taxon>Aurantiacibacter</taxon>
    </lineage>
</organism>
<evidence type="ECO:0000256" key="2">
    <source>
        <dbReference type="ARBA" id="ARBA00005369"/>
    </source>
</evidence>
<dbReference type="Pfam" id="PF01135">
    <property type="entry name" value="PCMT"/>
    <property type="match status" value="1"/>
</dbReference>
<dbReference type="FunFam" id="3.40.50.150:FF:000010">
    <property type="entry name" value="Protein-L-isoaspartate O-methyltransferase"/>
    <property type="match status" value="1"/>
</dbReference>
<dbReference type="InterPro" id="IPR000682">
    <property type="entry name" value="PCMT"/>
</dbReference>
<dbReference type="AlphaFoldDB" id="A0A418NQL6"/>
<evidence type="ECO:0000256" key="6">
    <source>
        <dbReference type="ARBA" id="ARBA00022691"/>
    </source>
</evidence>
<evidence type="ECO:0000256" key="5">
    <source>
        <dbReference type="ARBA" id="ARBA00022679"/>
    </source>
</evidence>
<accession>A0A418NQL6</accession>
<dbReference type="Pfam" id="PF05139">
    <property type="entry name" value="Erythro_esteras"/>
    <property type="match status" value="1"/>
</dbReference>
<dbReference type="CDD" id="cd14728">
    <property type="entry name" value="Ere-like"/>
    <property type="match status" value="1"/>
</dbReference>
<dbReference type="InterPro" id="IPR007815">
    <property type="entry name" value="Emycin_Estase"/>
</dbReference>
<feature type="active site" evidence="7">
    <location>
        <position position="52"/>
    </location>
</feature>
<dbReference type="RefSeq" id="WP_119587516.1">
    <property type="nucleotide sequence ID" value="NZ_CAWODQ010000026.1"/>
</dbReference>
<gene>
    <name evidence="7" type="primary">pcm</name>
    <name evidence="8" type="ORF">D2V07_13660</name>
</gene>
<dbReference type="Gene3D" id="3.40.50.150">
    <property type="entry name" value="Vaccinia Virus protein VP39"/>
    <property type="match status" value="1"/>
</dbReference>
<keyword evidence="4 7" id="KW-0489">Methyltransferase</keyword>
<dbReference type="Proteomes" id="UP000286576">
    <property type="component" value="Unassembled WGS sequence"/>
</dbReference>
<sequence>MVQSQIAARGIRDEAILSAFAEVPREIFVDEGMEEFTYEDTALPISSEQTISQPFIVACMFDAAEVSTGDRVLEVGAGSGYAAAVLSRIVDRVHAIERYEVLARQAAERIDRLGYENCEIIVGDGLKGLRHAAPFDAILVAARLETVPETLKRQLAIGGRLVIPVGDEDMQQLMAVTRTGEDEWTSRDISMVRFVPLLEGVVAEDGSRSASDHRSMSSASLPEAIARACEPLPEIDGDSFAAHFDAYADKRVVMLGECSHGTHEFYAARAAITRRLVERHGFTIVAVEGDWPDAAAYHRFIIGQKQPDAANLPFQRFPTWMWRNTVMPPFLDNLRRINETLPEGRRAGFYGLDIYNISGSIEAILAYLDENDPEAAAVARERYGCLNPWQSDPAIYGKMALRKGFAECEEEVVRQCRELLNQALENDGGSFSAAMNARLVASAERYYRIMYYGGAESWNLRDSHMADTLEHLLEQGGRDSKAIVWAHNSHIGDARATDMGAVRGEHNLGQLARERWGDEVALIGFGTHTGTVSAASDWDGGRQVKSVIPSRRDSYERLFHDCGVPRLLLDFNSHPALSQRLSEPRLERFIGVIYRPETERWSHYSEAVLPRQFDAYCWLDTTNALEPLMPHEDHQGTPETFPFGL</sequence>
<evidence type="ECO:0000256" key="1">
    <source>
        <dbReference type="ARBA" id="ARBA00004496"/>
    </source>
</evidence>
<dbReference type="NCBIfam" id="TIGR00080">
    <property type="entry name" value="pimt"/>
    <property type="match status" value="1"/>
</dbReference>
<proteinExistence type="inferred from homology"/>
<dbReference type="GO" id="GO:0046677">
    <property type="term" value="P:response to antibiotic"/>
    <property type="evidence" value="ECO:0007669"/>
    <property type="project" value="InterPro"/>
</dbReference>
<dbReference type="InterPro" id="IPR052036">
    <property type="entry name" value="Hydrolase/PRTase-associated"/>
</dbReference>
<dbReference type="PANTHER" id="PTHR31299">
    <property type="entry name" value="ESTERASE, PUTATIVE (AFU_ORTHOLOGUE AFUA_1G05850)-RELATED"/>
    <property type="match status" value="1"/>
</dbReference>
<comment type="function">
    <text evidence="7">Catalyzes the methyl esterification of L-isoaspartyl residues in peptides and proteins that result from spontaneous decomposition of normal L-aspartyl and L-asparaginyl residues. It plays a role in the repair and/or degradation of damaged proteins.</text>
</comment>
<protein>
    <recommendedName>
        <fullName evidence="7">Protein-L-isoaspartate O-methyltransferase</fullName>
        <ecNumber evidence="7">2.1.1.77</ecNumber>
    </recommendedName>
    <alternativeName>
        <fullName evidence="7">L-isoaspartyl protein carboxyl methyltransferase</fullName>
    </alternativeName>
    <alternativeName>
        <fullName evidence="7">Protein L-isoaspartyl methyltransferase</fullName>
    </alternativeName>
    <alternativeName>
        <fullName evidence="7">Protein-beta-aspartate methyltransferase</fullName>
        <shortName evidence="7">PIMT</shortName>
    </alternativeName>
</protein>
<dbReference type="GO" id="GO:0004719">
    <property type="term" value="F:protein-L-isoaspartate (D-aspartate) O-methyltransferase activity"/>
    <property type="evidence" value="ECO:0007669"/>
    <property type="project" value="UniProtKB-UniRule"/>
</dbReference>
<dbReference type="GO" id="GO:0032259">
    <property type="term" value="P:methylation"/>
    <property type="evidence" value="ECO:0007669"/>
    <property type="project" value="UniProtKB-KW"/>
</dbReference>
<dbReference type="CDD" id="cd02440">
    <property type="entry name" value="AdoMet_MTases"/>
    <property type="match status" value="1"/>
</dbReference>
<dbReference type="SUPFAM" id="SSF53335">
    <property type="entry name" value="S-adenosyl-L-methionine-dependent methyltransferases"/>
    <property type="match status" value="1"/>
</dbReference>